<comment type="caution">
    <text evidence="1">The sequence shown here is derived from an EMBL/GenBank/DDBJ whole genome shotgun (WGS) entry which is preliminary data.</text>
</comment>
<evidence type="ECO:0000313" key="1">
    <source>
        <dbReference type="EMBL" id="KAJ3542960.1"/>
    </source>
</evidence>
<reference evidence="1" key="1">
    <citation type="submission" date="2022-08" db="EMBL/GenBank/DDBJ databases">
        <title>Genome Sequence of Fusarium decemcellulare.</title>
        <authorList>
            <person name="Buettner E."/>
        </authorList>
    </citation>
    <scope>NUCLEOTIDE SEQUENCE</scope>
    <source>
        <strain evidence="1">Babe19</strain>
    </source>
</reference>
<gene>
    <name evidence="1" type="ORF">NM208_g3821</name>
</gene>
<organism evidence="1 2">
    <name type="scientific">Fusarium decemcellulare</name>
    <dbReference type="NCBI Taxonomy" id="57161"/>
    <lineage>
        <taxon>Eukaryota</taxon>
        <taxon>Fungi</taxon>
        <taxon>Dikarya</taxon>
        <taxon>Ascomycota</taxon>
        <taxon>Pezizomycotina</taxon>
        <taxon>Sordariomycetes</taxon>
        <taxon>Hypocreomycetidae</taxon>
        <taxon>Hypocreales</taxon>
        <taxon>Nectriaceae</taxon>
        <taxon>Fusarium</taxon>
        <taxon>Fusarium decemcellulare species complex</taxon>
    </lineage>
</organism>
<keyword evidence="2" id="KW-1185">Reference proteome</keyword>
<sequence length="661" mass="72097">MKLFWLLSSLSLGLGATAQSFVTPPTNVEVVFSKKFPGAKISYKQVHNLCETTEGVKSFSGFVSLPKSFVPDASGWDEGVTGNLFFWYFEAREDPDNAPTSIYLGGGPGYTSFDGSAVFPCYVNPDSNSTRLNENSWNNHVNMLYIDQPLGTGFSYTTIENGTYDTLTSEFKPVKSEKDLPELSVTKLQATLQVGGPESMPNTTMTAARTLWRFAQVWFNEFPERATKNDQLAIWAVSYGGVYAPVLSSYIIDQNKLIEQGDHEVANVTILNLSTTGVMSGMVDLESMAMGFPEFARNNTFDLPTYSEEIAQEVITNITAPDVGCYALLHKCRAAVAKGDPESKGTNKEVNDICLEATKTCFYLTINIFDLVSPNFHFDITMSPNASFPTEYETALFNQPWVQEELGVPLNYTRGNSNVEAAFLGLTGDSARYGLEYLGHLLDSGINVAMVYGDRDFRCNWFSGENASLNIPFSTADDFAASGYASIVTNSSYDGGFVREHGNLSFSRVFQAGHSIGGYQPETMSAIFERAMFREDVATGKVKLAETHDYASKGKNSVIDVKNKLPELIDNICYVLSPGETCTSEQLKALADGTAETKDWVVTKPAGSKGKRLDEKKDGNGDKDGSDGDESSKGGQKTSGAAQWTANMVAVLLSMLVLAIA</sequence>
<dbReference type="EMBL" id="JANRMS010000267">
    <property type="protein sequence ID" value="KAJ3542960.1"/>
    <property type="molecule type" value="Genomic_DNA"/>
</dbReference>
<proteinExistence type="predicted"/>
<protein>
    <submittedName>
        <fullName evidence="1">Uncharacterized protein</fullName>
    </submittedName>
</protein>
<accession>A0ACC1SMT2</accession>
<name>A0ACC1SMT2_9HYPO</name>
<dbReference type="Proteomes" id="UP001148629">
    <property type="component" value="Unassembled WGS sequence"/>
</dbReference>
<evidence type="ECO:0000313" key="2">
    <source>
        <dbReference type="Proteomes" id="UP001148629"/>
    </source>
</evidence>